<evidence type="ECO:0000256" key="5">
    <source>
        <dbReference type="SAM" id="MobiDB-lite"/>
    </source>
</evidence>
<sequence>MAEDPSETELAERYRPRLEAEREEIAESSAASGESRRPVELDQQSVGRLSRQDALQNQAMAQAQEARRSGRLRAIAAAVERIEEGEFGFCEDCGDFIGWRRLDLDPCAVRCTDCAR</sequence>
<dbReference type="Proteomes" id="UP000326554">
    <property type="component" value="Unassembled WGS sequence"/>
</dbReference>
<dbReference type="PROSITE" id="PS01102">
    <property type="entry name" value="ZF_DKSA_1"/>
    <property type="match status" value="1"/>
</dbReference>
<dbReference type="Gene3D" id="1.20.120.910">
    <property type="entry name" value="DksA, coiled-coil domain"/>
    <property type="match status" value="1"/>
</dbReference>
<evidence type="ECO:0000256" key="2">
    <source>
        <dbReference type="ARBA" id="ARBA00022771"/>
    </source>
</evidence>
<feature type="region of interest" description="Disordered" evidence="5">
    <location>
        <begin position="1"/>
        <end position="63"/>
    </location>
</feature>
<proteinExistence type="predicted"/>
<dbReference type="PROSITE" id="PS51128">
    <property type="entry name" value="ZF_DKSA_2"/>
    <property type="match status" value="1"/>
</dbReference>
<gene>
    <name evidence="7" type="ORF">F3S47_12635</name>
</gene>
<dbReference type="Pfam" id="PF01258">
    <property type="entry name" value="zf-dskA_traR"/>
    <property type="match status" value="1"/>
</dbReference>
<keyword evidence="8" id="KW-1185">Reference proteome</keyword>
<evidence type="ECO:0000313" key="7">
    <source>
        <dbReference type="EMBL" id="KAA9008328.1"/>
    </source>
</evidence>
<feature type="compositionally biased region" description="Polar residues" evidence="5">
    <location>
        <begin position="42"/>
        <end position="61"/>
    </location>
</feature>
<feature type="compositionally biased region" description="Basic and acidic residues" evidence="5">
    <location>
        <begin position="10"/>
        <end position="25"/>
    </location>
</feature>
<dbReference type="SUPFAM" id="SSF57716">
    <property type="entry name" value="Glucocorticoid receptor-like (DNA-binding domain)"/>
    <property type="match status" value="1"/>
</dbReference>
<dbReference type="InterPro" id="IPR020458">
    <property type="entry name" value="Znf_DskA_TraR_CS"/>
</dbReference>
<feature type="zinc finger region" description="dksA C4-type" evidence="4">
    <location>
        <begin position="90"/>
        <end position="114"/>
    </location>
</feature>
<organism evidence="7 8">
    <name type="scientific">Histidinibacterium aquaticum</name>
    <dbReference type="NCBI Taxonomy" id="2613962"/>
    <lineage>
        <taxon>Bacteria</taxon>
        <taxon>Pseudomonadati</taxon>
        <taxon>Pseudomonadota</taxon>
        <taxon>Alphaproteobacteria</taxon>
        <taxon>Rhodobacterales</taxon>
        <taxon>Paracoccaceae</taxon>
        <taxon>Histidinibacterium</taxon>
    </lineage>
</organism>
<evidence type="ECO:0000256" key="1">
    <source>
        <dbReference type="ARBA" id="ARBA00022723"/>
    </source>
</evidence>
<accession>A0A5J5GL22</accession>
<dbReference type="AlphaFoldDB" id="A0A5J5GL22"/>
<protein>
    <submittedName>
        <fullName evidence="7">TraR/DksA family transcriptional regulator</fullName>
    </submittedName>
</protein>
<evidence type="ECO:0000256" key="3">
    <source>
        <dbReference type="ARBA" id="ARBA00022833"/>
    </source>
</evidence>
<comment type="caution">
    <text evidence="7">The sequence shown here is derived from an EMBL/GenBank/DDBJ whole genome shotgun (WGS) entry which is preliminary data.</text>
</comment>
<name>A0A5J5GL22_9RHOB</name>
<dbReference type="InterPro" id="IPR000962">
    <property type="entry name" value="Znf_DskA_TraR"/>
</dbReference>
<dbReference type="RefSeq" id="WP_150445612.1">
    <property type="nucleotide sequence ID" value="NZ_VYQE01000003.1"/>
</dbReference>
<dbReference type="PANTHER" id="PTHR33823">
    <property type="entry name" value="RNA POLYMERASE-BINDING TRANSCRIPTION FACTOR DKSA-RELATED"/>
    <property type="match status" value="1"/>
</dbReference>
<dbReference type="PANTHER" id="PTHR33823:SF4">
    <property type="entry name" value="GENERAL STRESS PROTEIN 16O"/>
    <property type="match status" value="1"/>
</dbReference>
<keyword evidence="1" id="KW-0479">Metal-binding</keyword>
<evidence type="ECO:0000313" key="8">
    <source>
        <dbReference type="Proteomes" id="UP000326554"/>
    </source>
</evidence>
<keyword evidence="2" id="KW-0863">Zinc-finger</keyword>
<keyword evidence="3" id="KW-0862">Zinc</keyword>
<evidence type="ECO:0000259" key="6">
    <source>
        <dbReference type="Pfam" id="PF01258"/>
    </source>
</evidence>
<dbReference type="GO" id="GO:0008270">
    <property type="term" value="F:zinc ion binding"/>
    <property type="evidence" value="ECO:0007669"/>
    <property type="project" value="UniProtKB-KW"/>
</dbReference>
<feature type="domain" description="Zinc finger DksA/TraR C4-type" evidence="6">
    <location>
        <begin position="85"/>
        <end position="116"/>
    </location>
</feature>
<reference evidence="7 8" key="1">
    <citation type="submission" date="2019-09" db="EMBL/GenBank/DDBJ databases">
        <authorList>
            <person name="Park J.-S."/>
            <person name="Choi H.-J."/>
        </authorList>
    </citation>
    <scope>NUCLEOTIDE SEQUENCE [LARGE SCALE GENOMIC DNA]</scope>
    <source>
        <strain evidence="7 8">176SS1-4</strain>
    </source>
</reference>
<dbReference type="EMBL" id="VYQE01000003">
    <property type="protein sequence ID" value="KAA9008328.1"/>
    <property type="molecule type" value="Genomic_DNA"/>
</dbReference>
<evidence type="ECO:0000256" key="4">
    <source>
        <dbReference type="PROSITE-ProRule" id="PRU00510"/>
    </source>
</evidence>